<dbReference type="Proteomes" id="UP000199503">
    <property type="component" value="Unassembled WGS sequence"/>
</dbReference>
<name>A0A1H9VGJ1_9PSEU</name>
<proteinExistence type="predicted"/>
<evidence type="ECO:0000313" key="1">
    <source>
        <dbReference type="EMBL" id="SES20896.1"/>
    </source>
</evidence>
<accession>A0A1H9VGJ1</accession>
<dbReference type="AlphaFoldDB" id="A0A1H9VGJ1"/>
<evidence type="ECO:0000313" key="2">
    <source>
        <dbReference type="Proteomes" id="UP000199503"/>
    </source>
</evidence>
<protein>
    <recommendedName>
        <fullName evidence="3">HK97 gp10 family phage protein</fullName>
    </recommendedName>
</protein>
<organism evidence="1 2">
    <name type="scientific">Lentzea albida</name>
    <dbReference type="NCBI Taxonomy" id="65499"/>
    <lineage>
        <taxon>Bacteria</taxon>
        <taxon>Bacillati</taxon>
        <taxon>Actinomycetota</taxon>
        <taxon>Actinomycetes</taxon>
        <taxon>Pseudonocardiales</taxon>
        <taxon>Pseudonocardiaceae</taxon>
        <taxon>Lentzea</taxon>
    </lineage>
</organism>
<dbReference type="OrthoDB" id="3431442at2"/>
<dbReference type="STRING" id="65499.SAMN04488000_118112"/>
<reference evidence="2" key="1">
    <citation type="submission" date="2016-10" db="EMBL/GenBank/DDBJ databases">
        <authorList>
            <person name="Varghese N."/>
            <person name="Submissions S."/>
        </authorList>
    </citation>
    <scope>NUCLEOTIDE SEQUENCE [LARGE SCALE GENOMIC DNA]</scope>
    <source>
        <strain evidence="2">DSM 44437</strain>
    </source>
</reference>
<evidence type="ECO:0008006" key="3">
    <source>
        <dbReference type="Google" id="ProtNLM"/>
    </source>
</evidence>
<keyword evidence="2" id="KW-1185">Reference proteome</keyword>
<dbReference type="EMBL" id="FOFV01000018">
    <property type="protein sequence ID" value="SES20896.1"/>
    <property type="molecule type" value="Genomic_DNA"/>
</dbReference>
<gene>
    <name evidence="1" type="ORF">SAMN04488000_118112</name>
</gene>
<sequence length="162" mass="18113">MEFSVDQEALRLLARAMREESDGKQLRKDLAGDLREALGPARTAVRASIMGMSSAGMSTGPSLRKSVAQKVAIQVRMSGKATGATLRTRKTPNIRGFDNAPKRLNRRRGWRHPLWGDVERWVSQLGKPNWFDDPIRRGRAAYRDAVLAAMEKTAKRIKSRVG</sequence>